<evidence type="ECO:0000256" key="4">
    <source>
        <dbReference type="ARBA" id="ARBA00023043"/>
    </source>
</evidence>
<keyword evidence="2" id="KW-0677">Repeat</keyword>
<accession>A0A086SW07</accession>
<dbReference type="EMBL" id="JPKY01000136">
    <property type="protein sequence ID" value="KFH41289.1"/>
    <property type="molecule type" value="Genomic_DNA"/>
</dbReference>
<feature type="repeat" description="ANK" evidence="8">
    <location>
        <begin position="443"/>
        <end position="475"/>
    </location>
</feature>
<proteinExistence type="inferred from homology"/>
<dbReference type="SMART" id="SM00248">
    <property type="entry name" value="ANK"/>
    <property type="match status" value="2"/>
</dbReference>
<dbReference type="PRINTS" id="PR00139">
    <property type="entry name" value="ASNGLNASE"/>
</dbReference>
<gene>
    <name evidence="12" type="ORF">ACRE_079930</name>
</gene>
<dbReference type="PANTHER" id="PTHR11707:SF28">
    <property type="entry name" value="60 KDA LYSOPHOSPHOLIPASE"/>
    <property type="match status" value="1"/>
</dbReference>
<evidence type="ECO:0000313" key="12">
    <source>
        <dbReference type="EMBL" id="KFH41289.1"/>
    </source>
</evidence>
<comment type="similarity">
    <text evidence="5">In the N-terminal section; belongs to the asparaginase 1 family.</text>
</comment>
<evidence type="ECO:0000256" key="7">
    <source>
        <dbReference type="PIRSR" id="PIRSR001220-2"/>
    </source>
</evidence>
<dbReference type="Proteomes" id="UP000029964">
    <property type="component" value="Unassembled WGS sequence"/>
</dbReference>
<evidence type="ECO:0000256" key="3">
    <source>
        <dbReference type="ARBA" id="ARBA00022801"/>
    </source>
</evidence>
<feature type="domain" description="Asparaginase/glutaminase C-terminal" evidence="11">
    <location>
        <begin position="253"/>
        <end position="359"/>
    </location>
</feature>
<dbReference type="AlphaFoldDB" id="A0A086SW07"/>
<dbReference type="InterPro" id="IPR040919">
    <property type="entry name" value="Asparaginase_C"/>
</dbReference>
<evidence type="ECO:0000256" key="5">
    <source>
        <dbReference type="ARBA" id="ARBA00061199"/>
    </source>
</evidence>
<keyword evidence="13" id="KW-1185">Reference proteome</keyword>
<dbReference type="FunFam" id="3.40.50.40:FF:000001">
    <property type="entry name" value="L-asparaginase 1"/>
    <property type="match status" value="1"/>
</dbReference>
<protein>
    <recommendedName>
        <fullName evidence="1">asparaginase</fullName>
        <ecNumber evidence="1">3.5.1.1</ecNumber>
    </recommendedName>
</protein>
<dbReference type="SUPFAM" id="SSF48403">
    <property type="entry name" value="Ankyrin repeat"/>
    <property type="match status" value="1"/>
</dbReference>
<dbReference type="HOGENOM" id="CLU_019134_3_1_1"/>
<evidence type="ECO:0000256" key="1">
    <source>
        <dbReference type="ARBA" id="ARBA00012920"/>
    </source>
</evidence>
<name>A0A086SW07_HAPC1</name>
<dbReference type="PIRSF" id="PIRSF001220">
    <property type="entry name" value="L-ASNase_gatD"/>
    <property type="match status" value="1"/>
</dbReference>
<dbReference type="Gene3D" id="3.40.50.40">
    <property type="match status" value="1"/>
</dbReference>
<dbReference type="InterPro" id="IPR037152">
    <property type="entry name" value="L-asparaginase_N_sf"/>
</dbReference>
<reference evidence="13" key="1">
    <citation type="journal article" date="2014" name="Genome Announc.">
        <title>Genome sequence and annotation of Acremonium chrysogenum, producer of the beta-lactam antibiotic cephalosporin C.</title>
        <authorList>
            <person name="Terfehr D."/>
            <person name="Dahlmann T.A."/>
            <person name="Specht T."/>
            <person name="Zadra I."/>
            <person name="Kuernsteiner H."/>
            <person name="Kueck U."/>
        </authorList>
    </citation>
    <scope>NUCLEOTIDE SEQUENCE [LARGE SCALE GENOMIC DNA]</scope>
    <source>
        <strain evidence="13">ATCC 11550 / CBS 779.69 / DSM 880 / IAM 14645 / JCM 23072 / IMI 49137</strain>
    </source>
</reference>
<evidence type="ECO:0000259" key="10">
    <source>
        <dbReference type="Pfam" id="PF00710"/>
    </source>
</evidence>
<dbReference type="PIRSF" id="PIRSF500176">
    <property type="entry name" value="L_ASNase"/>
    <property type="match status" value="1"/>
</dbReference>
<dbReference type="STRING" id="857340.A0A086SW07"/>
<evidence type="ECO:0000313" key="13">
    <source>
        <dbReference type="Proteomes" id="UP000029964"/>
    </source>
</evidence>
<dbReference type="PROSITE" id="PS50088">
    <property type="entry name" value="ANK_REPEAT"/>
    <property type="match status" value="1"/>
</dbReference>
<dbReference type="InterPro" id="IPR006034">
    <property type="entry name" value="Asparaginase/glutaminase-like"/>
</dbReference>
<dbReference type="SFLD" id="SFLDS00057">
    <property type="entry name" value="Glutaminase/Asparaginase"/>
    <property type="match status" value="1"/>
</dbReference>
<feature type="domain" description="L-asparaginase N-terminal" evidence="10">
    <location>
        <begin position="31"/>
        <end position="232"/>
    </location>
</feature>
<dbReference type="PROSITE" id="PS51732">
    <property type="entry name" value="ASN_GLN_ASE_3"/>
    <property type="match status" value="1"/>
</dbReference>
<dbReference type="Gene3D" id="3.40.50.1170">
    <property type="entry name" value="L-asparaginase, N-terminal domain"/>
    <property type="match status" value="1"/>
</dbReference>
<feature type="region of interest" description="Disordered" evidence="9">
    <location>
        <begin position="1"/>
        <end position="27"/>
    </location>
</feature>
<dbReference type="EC" id="3.5.1.1" evidence="1"/>
<dbReference type="SMART" id="SM00870">
    <property type="entry name" value="Asparaginase"/>
    <property type="match status" value="1"/>
</dbReference>
<evidence type="ECO:0000256" key="9">
    <source>
        <dbReference type="SAM" id="MobiDB-lite"/>
    </source>
</evidence>
<dbReference type="InterPro" id="IPR041725">
    <property type="entry name" value="L-asparaginase_I"/>
</dbReference>
<keyword evidence="4 8" id="KW-0040">ANK repeat</keyword>
<keyword evidence="3" id="KW-0378">Hydrolase</keyword>
<dbReference type="Pfam" id="PF17763">
    <property type="entry name" value="Asparaginase_C"/>
    <property type="match status" value="1"/>
</dbReference>
<dbReference type="GO" id="GO:0004067">
    <property type="term" value="F:asparaginase activity"/>
    <property type="evidence" value="ECO:0007669"/>
    <property type="project" value="UniProtKB-UniRule"/>
</dbReference>
<dbReference type="InterPro" id="IPR036770">
    <property type="entry name" value="Ankyrin_rpt-contain_sf"/>
</dbReference>
<dbReference type="OrthoDB" id="542841at2759"/>
<evidence type="ECO:0000256" key="6">
    <source>
        <dbReference type="PIRSR" id="PIRSR001220-1"/>
    </source>
</evidence>
<feature type="active site" description="O-isoaspartyl threonine intermediate" evidence="6">
    <location>
        <position position="40"/>
    </location>
</feature>
<dbReference type="PROSITE" id="PS50297">
    <property type="entry name" value="ANK_REP_REGION"/>
    <property type="match status" value="1"/>
</dbReference>
<dbReference type="Pfam" id="PF00710">
    <property type="entry name" value="Asparaginase"/>
    <property type="match status" value="1"/>
</dbReference>
<dbReference type="CDD" id="cd08963">
    <property type="entry name" value="L-asparaginase_I"/>
    <property type="match status" value="1"/>
</dbReference>
<dbReference type="Pfam" id="PF12796">
    <property type="entry name" value="Ank_2"/>
    <property type="match status" value="1"/>
</dbReference>
<dbReference type="SUPFAM" id="SSF53774">
    <property type="entry name" value="Glutaminase/Asparaginase"/>
    <property type="match status" value="1"/>
</dbReference>
<dbReference type="GO" id="GO:0009066">
    <property type="term" value="P:aspartate family amino acid metabolic process"/>
    <property type="evidence" value="ECO:0007669"/>
    <property type="project" value="UniProtKB-ARBA"/>
</dbReference>
<feature type="binding site" evidence="7">
    <location>
        <position position="99"/>
    </location>
    <ligand>
        <name>substrate</name>
    </ligand>
</feature>
<evidence type="ECO:0000256" key="2">
    <source>
        <dbReference type="ARBA" id="ARBA00022737"/>
    </source>
</evidence>
<dbReference type="InterPro" id="IPR036152">
    <property type="entry name" value="Asp/glu_Ase-like_sf"/>
</dbReference>
<dbReference type="InterPro" id="IPR027473">
    <property type="entry name" value="L-asparaginase_C"/>
</dbReference>
<comment type="caution">
    <text evidence="12">The sequence shown here is derived from an EMBL/GenBank/DDBJ whole genome shotgun (WGS) entry which is preliminary data.</text>
</comment>
<dbReference type="FunFam" id="3.40.50.1170:FF:000003">
    <property type="entry name" value="60 kDa lysophospholipase"/>
    <property type="match status" value="1"/>
</dbReference>
<dbReference type="Gene3D" id="1.25.40.20">
    <property type="entry name" value="Ankyrin repeat-containing domain"/>
    <property type="match status" value="1"/>
</dbReference>
<dbReference type="InterPro" id="IPR002110">
    <property type="entry name" value="Ankyrin_rpt"/>
</dbReference>
<evidence type="ECO:0000256" key="8">
    <source>
        <dbReference type="PROSITE-ProRule" id="PRU00023"/>
    </source>
</evidence>
<sequence length="521" mass="55336">MVSAPPAHEASGPQQQQQQQQQPDASLPESRVLIIGTGGTICMQNGPDGLQPSQGFMEITLHAVRNGKHISIPSLRTPPTAYQRHVRYGMVEFDPLLDSSSMSAQDWAAIAMAVKENYHLFDGFVILHGTDSLAHTASALSFMMSNLGKPVILTGAQAPIFALQSDAVDNLLGSLIIAGTFVIPEVALFFHHKLYRGNRTTKVSSSSFEAFASPNCEPLAKVSGLGIAVNWALVLRPTSIAEFDVTTDLDTTHVACLRVFPGIKPEMVDAVLRLPGLRGLILETFGMGNVPGGADGPLTRVVRDAIARGVVVINVSQCVSGFASPVYAPATHLGRAGVIFGLDLTVEAALTKLSYLLARPGPPSPADVAAQLTRSLRGEITELPTTSFSHPSSPLDSAAQRLTPAQTAFAALGYAIQRHDISAVRELLAGEGTLKLLTRADYAGNTAVHLAAISGDATIMRELLQRGASVHERNRADNSPLFLATLSGQEDCAALLRQAGAHLSVEELEHGPWRQITAHST</sequence>
<dbReference type="InterPro" id="IPR027474">
    <property type="entry name" value="L-asparaginase_N"/>
</dbReference>
<evidence type="ECO:0000259" key="11">
    <source>
        <dbReference type="Pfam" id="PF17763"/>
    </source>
</evidence>
<dbReference type="PANTHER" id="PTHR11707">
    <property type="entry name" value="L-ASPARAGINASE"/>
    <property type="match status" value="1"/>
</dbReference>
<organism evidence="12 13">
    <name type="scientific">Hapsidospora chrysogenum (strain ATCC 11550 / CBS 779.69 / DSM 880 / IAM 14645 / JCM 23072 / IMI 49137)</name>
    <name type="common">Acremonium chrysogenum</name>
    <dbReference type="NCBI Taxonomy" id="857340"/>
    <lineage>
        <taxon>Eukaryota</taxon>
        <taxon>Fungi</taxon>
        <taxon>Dikarya</taxon>
        <taxon>Ascomycota</taxon>
        <taxon>Pezizomycotina</taxon>
        <taxon>Sordariomycetes</taxon>
        <taxon>Hypocreomycetidae</taxon>
        <taxon>Hypocreales</taxon>
        <taxon>Bionectriaceae</taxon>
        <taxon>Hapsidospora</taxon>
    </lineage>
</organism>
<feature type="binding site" evidence="7">
    <location>
        <begin position="130"/>
        <end position="131"/>
    </location>
    <ligand>
        <name>substrate</name>
    </ligand>
</feature>